<dbReference type="OrthoDB" id="342900at2759"/>
<proteinExistence type="inferred from homology"/>
<protein>
    <recommendedName>
        <fullName evidence="5">MMS19 nucleotide excision repair protein</fullName>
    </recommendedName>
</protein>
<dbReference type="AlphaFoldDB" id="A0A0C3ARZ9"/>
<comment type="function">
    <text evidence="5">Key component of the cytosolic iron-sulfur protein assembly (CIA) complex, a multiprotein complex that mediates the incorporation of iron-sulfur cluster into apoproteins specifically involved in DNA metabolism and genomic integrity. In the CIA complex, MMS19 acts as an adapter between early-acting CIA components and a subset of cellular target iron-sulfur proteins.</text>
</comment>
<keyword evidence="9" id="KW-1185">Reference proteome</keyword>
<evidence type="ECO:0000313" key="9">
    <source>
        <dbReference type="Proteomes" id="UP000054097"/>
    </source>
</evidence>
<feature type="domain" description="MMS19 N-terminal" evidence="7">
    <location>
        <begin position="39"/>
        <end position="298"/>
    </location>
</feature>
<evidence type="ECO:0000313" key="8">
    <source>
        <dbReference type="EMBL" id="KIM22829.1"/>
    </source>
</evidence>
<dbReference type="GO" id="GO:0005634">
    <property type="term" value="C:nucleus"/>
    <property type="evidence" value="ECO:0007669"/>
    <property type="project" value="UniProtKB-SubCell"/>
</dbReference>
<comment type="subcellular location">
    <subcellularLocation>
        <location evidence="1 5">Nucleus</location>
    </subcellularLocation>
</comment>
<dbReference type="Pfam" id="PF12460">
    <property type="entry name" value="MMS19_C"/>
    <property type="match status" value="1"/>
</dbReference>
<reference evidence="9" key="2">
    <citation type="submission" date="2015-01" db="EMBL/GenBank/DDBJ databases">
        <title>Evolutionary Origins and Diversification of the Mycorrhizal Mutualists.</title>
        <authorList>
            <consortium name="DOE Joint Genome Institute"/>
            <consortium name="Mycorrhizal Genomics Consortium"/>
            <person name="Kohler A."/>
            <person name="Kuo A."/>
            <person name="Nagy L.G."/>
            <person name="Floudas D."/>
            <person name="Copeland A."/>
            <person name="Barry K.W."/>
            <person name="Cichocki N."/>
            <person name="Veneault-Fourrey C."/>
            <person name="LaButti K."/>
            <person name="Lindquist E.A."/>
            <person name="Lipzen A."/>
            <person name="Lundell T."/>
            <person name="Morin E."/>
            <person name="Murat C."/>
            <person name="Riley R."/>
            <person name="Ohm R."/>
            <person name="Sun H."/>
            <person name="Tunlid A."/>
            <person name="Henrissat B."/>
            <person name="Grigoriev I.V."/>
            <person name="Hibbett D.S."/>
            <person name="Martin F."/>
        </authorList>
    </citation>
    <scope>NUCLEOTIDE SEQUENCE [LARGE SCALE GENOMIC DNA]</scope>
    <source>
        <strain evidence="9">MAFF 305830</strain>
    </source>
</reference>
<dbReference type="SUPFAM" id="SSF48371">
    <property type="entry name" value="ARM repeat"/>
    <property type="match status" value="2"/>
</dbReference>
<dbReference type="HOGENOM" id="CLU_005943_1_0_1"/>
<evidence type="ECO:0000256" key="1">
    <source>
        <dbReference type="ARBA" id="ARBA00004123"/>
    </source>
</evidence>
<dbReference type="InterPro" id="IPR029240">
    <property type="entry name" value="MMS19_N"/>
</dbReference>
<organism evidence="8 9">
    <name type="scientific">Serendipita vermifera MAFF 305830</name>
    <dbReference type="NCBI Taxonomy" id="933852"/>
    <lineage>
        <taxon>Eukaryota</taxon>
        <taxon>Fungi</taxon>
        <taxon>Dikarya</taxon>
        <taxon>Basidiomycota</taxon>
        <taxon>Agaricomycotina</taxon>
        <taxon>Agaricomycetes</taxon>
        <taxon>Sebacinales</taxon>
        <taxon>Serendipitaceae</taxon>
        <taxon>Serendipita</taxon>
    </lineage>
</organism>
<name>A0A0C3ARZ9_SERVB</name>
<dbReference type="PANTHER" id="PTHR12891:SF0">
    <property type="entry name" value="MMS19 NUCLEOTIDE EXCISION REPAIR PROTEIN HOMOLOG"/>
    <property type="match status" value="1"/>
</dbReference>
<keyword evidence="5" id="KW-0227">DNA damage</keyword>
<evidence type="ECO:0000259" key="7">
    <source>
        <dbReference type="Pfam" id="PF14500"/>
    </source>
</evidence>
<dbReference type="Gene3D" id="1.25.10.10">
    <property type="entry name" value="Leucine-rich Repeat Variant"/>
    <property type="match status" value="2"/>
</dbReference>
<dbReference type="GO" id="GO:0051604">
    <property type="term" value="P:protein maturation"/>
    <property type="evidence" value="ECO:0007669"/>
    <property type="project" value="UniProtKB-UniRule"/>
</dbReference>
<dbReference type="InterPro" id="IPR016024">
    <property type="entry name" value="ARM-type_fold"/>
</dbReference>
<feature type="domain" description="MMS19 C-terminal" evidence="6">
    <location>
        <begin position="532"/>
        <end position="978"/>
    </location>
</feature>
<evidence type="ECO:0000256" key="4">
    <source>
        <dbReference type="ARBA" id="ARBA00023242"/>
    </source>
</evidence>
<evidence type="ECO:0000256" key="3">
    <source>
        <dbReference type="ARBA" id="ARBA00022737"/>
    </source>
</evidence>
<dbReference type="EMBL" id="KN824347">
    <property type="protein sequence ID" value="KIM22829.1"/>
    <property type="molecule type" value="Genomic_DNA"/>
</dbReference>
<dbReference type="InterPro" id="IPR011989">
    <property type="entry name" value="ARM-like"/>
</dbReference>
<dbReference type="GO" id="GO:0006281">
    <property type="term" value="P:DNA repair"/>
    <property type="evidence" value="ECO:0007669"/>
    <property type="project" value="UniProtKB-UniRule"/>
</dbReference>
<sequence length="1032" mass="113029">MAEAVERAVGLWMLTQSNEDLSIINQEIEQGSTSLVELVKILGQYLTAEENETRVKGVTLLVDVVTKLPDTSFTRQSTRVINAFLITKLDTVDEVIPALKGLLRLSTMSTYTASDCKDATEQLLKFPMRAHVQSTRNVVFLLIDSFMTRHRAALQSLGKAFVKGYISLAENEKDPRNLLVAFALDRVILLEFEVSDFVEQFYDITFCYFPITFKAPPNDPYGVTGPDLVAALRNCLSASPLLGPPGMPLFIEKLNVGSPATKKDTLATVAVCLPVYGKAVAQTTADKLWDGLKIEIFQPVDVEVQDAALEVTKVLVQTCHPDESSLEGIGERILKTCLGHLDEPSTSQGQIAVKLVLALAKSSHHIANQVLQEVVPKLVALYETAPDTSVRTSVLAALAAILEAQEESSKLPGTPSPLEAYKDSILSLFVSAIKSTSTAEQGLKGISHLVRALSLETEELNFLIRNLTNVLLESRTTKDDLTPETVAVLRTLSTISPTAVEELALPPLFSLLPDKPPQQNEPEARANCILALVALEDLCLHPQLFSRLLVHLSTKVELLLLSSERANESVIAYAHALLKTVYTTLATKSLRGDVDIPKYMERFVPRLYYLFFDMLNKVGAEGLDGYQALISDAADIITLIVASSNVERQEPWVVSLFGAFDGKPSSITACHATLPDMPQFKPLEVNGNQAHDSLVALFTAGLIGLHPETPLPVSDVNELLASLLQVAVTSENAEKRKALAYAVSSILNKHANDCSKFIDIALGSFWTTRVMNAEVTIEQRIRGLGLWGSAVRALIVRNHPASLRLARQLFALFDDAEMAIHAAKTLGQLPNLQESSLTKKYHSVVRLLHAQRLFNAVIAEILEGFSPAISSVKSNAYLIAVSNLVSSVPKSTSSQAFDKLFPLLLRGLELPDLDLRSNITESLVAVIEGENLTNGMDAITSHLGALIPRLLRNTRVDRHAHMSMRLKVNAIRFLGSLAEKMKREDVQPYRAEVLRELQSSLDDPSRAVRKEAVLARSKWYKCGSPPKSALEG</sequence>
<keyword evidence="4 5" id="KW-0539">Nucleus</keyword>
<evidence type="ECO:0000256" key="2">
    <source>
        <dbReference type="ARBA" id="ARBA00009340"/>
    </source>
</evidence>
<dbReference type="GO" id="GO:0097361">
    <property type="term" value="C:cytosolic [4Fe-4S] assembly targeting complex"/>
    <property type="evidence" value="ECO:0007669"/>
    <property type="project" value="UniProtKB-UniRule"/>
</dbReference>
<dbReference type="Proteomes" id="UP000054097">
    <property type="component" value="Unassembled WGS sequence"/>
</dbReference>
<evidence type="ECO:0000259" key="6">
    <source>
        <dbReference type="Pfam" id="PF12460"/>
    </source>
</evidence>
<keyword evidence="3" id="KW-0677">Repeat</keyword>
<dbReference type="PANTHER" id="PTHR12891">
    <property type="entry name" value="DNA REPAIR/TRANSCRIPTION PROTEIN MET18/MMS19"/>
    <property type="match status" value="1"/>
</dbReference>
<dbReference type="STRING" id="933852.A0A0C3ARZ9"/>
<dbReference type="GO" id="GO:0016226">
    <property type="term" value="P:iron-sulfur cluster assembly"/>
    <property type="evidence" value="ECO:0007669"/>
    <property type="project" value="UniProtKB-UniRule"/>
</dbReference>
<comment type="similarity">
    <text evidence="2 5">Belongs to the MET18/MMS19 family.</text>
</comment>
<reference evidence="8 9" key="1">
    <citation type="submission" date="2014-04" db="EMBL/GenBank/DDBJ databases">
        <authorList>
            <consortium name="DOE Joint Genome Institute"/>
            <person name="Kuo A."/>
            <person name="Zuccaro A."/>
            <person name="Kohler A."/>
            <person name="Nagy L.G."/>
            <person name="Floudas D."/>
            <person name="Copeland A."/>
            <person name="Barry K.W."/>
            <person name="Cichocki N."/>
            <person name="Veneault-Fourrey C."/>
            <person name="LaButti K."/>
            <person name="Lindquist E.A."/>
            <person name="Lipzen A."/>
            <person name="Lundell T."/>
            <person name="Morin E."/>
            <person name="Murat C."/>
            <person name="Sun H."/>
            <person name="Tunlid A."/>
            <person name="Henrissat B."/>
            <person name="Grigoriev I.V."/>
            <person name="Hibbett D.S."/>
            <person name="Martin F."/>
            <person name="Nordberg H.P."/>
            <person name="Cantor M.N."/>
            <person name="Hua S.X."/>
        </authorList>
    </citation>
    <scope>NUCLEOTIDE SEQUENCE [LARGE SCALE GENOMIC DNA]</scope>
    <source>
        <strain evidence="8 9">MAFF 305830</strain>
    </source>
</reference>
<accession>A0A0C3ARZ9</accession>
<evidence type="ECO:0000256" key="5">
    <source>
        <dbReference type="RuleBase" id="RU367072"/>
    </source>
</evidence>
<dbReference type="Pfam" id="PF14500">
    <property type="entry name" value="MMS19_N"/>
    <property type="match status" value="1"/>
</dbReference>
<dbReference type="InterPro" id="IPR039920">
    <property type="entry name" value="MMS19"/>
</dbReference>
<dbReference type="InterPro" id="IPR024687">
    <property type="entry name" value="MMS19_C"/>
</dbReference>
<keyword evidence="5" id="KW-0234">DNA repair</keyword>
<gene>
    <name evidence="8" type="ORF">M408DRAFT_332701</name>
</gene>